<feature type="domain" description="DUF1570" evidence="2">
    <location>
        <begin position="144"/>
        <end position="261"/>
    </location>
</feature>
<evidence type="ECO:0000313" key="3">
    <source>
        <dbReference type="EMBL" id="MDR7133292.1"/>
    </source>
</evidence>
<reference evidence="3 4" key="1">
    <citation type="submission" date="2023-07" db="EMBL/GenBank/DDBJ databases">
        <title>Sorghum-associated microbial communities from plants grown in Nebraska, USA.</title>
        <authorList>
            <person name="Schachtman D."/>
        </authorList>
    </citation>
    <scope>NUCLEOTIDE SEQUENCE [LARGE SCALE GENOMIC DNA]</scope>
    <source>
        <strain evidence="3 4">BE198</strain>
    </source>
</reference>
<dbReference type="EMBL" id="JAVDVY010000001">
    <property type="protein sequence ID" value="MDR7133292.1"/>
    <property type="molecule type" value="Genomic_DNA"/>
</dbReference>
<sequence>MKGHLALAVALGTLTTAYACWHWMTPAERTDPSAAFASAASGSVRAQSATTLRTRHYIIRSTATPSQTALVAAAVESLHDAYIAFFPDLPVVSQDTKLKMVLYRDQREFKANNRSRPWAEAYYRTPTCYAYYADDQPNPYHWMVHEATHQLNREVAGFKRTQWMDEGLASYFGASRIEHGQLLPGTIDTNAYPIWWLTSLALSGDLEDDIAKGRIIPLRELVSGTGPDIGQHVNLYYIQFWSLSHFLFHYNDGQYAAGYRKLIAEGGSLEDFETTIGPIDRIQRQWYAYLREKVSSIPP</sequence>
<protein>
    <recommendedName>
        <fullName evidence="2">DUF1570 domain-containing protein</fullName>
    </recommendedName>
</protein>
<name>A0ABU1W739_9GAMM</name>
<dbReference type="RefSeq" id="WP_310057774.1">
    <property type="nucleotide sequence ID" value="NZ_JAVDVY010000001.1"/>
</dbReference>
<accession>A0ABU1W739</accession>
<dbReference type="Pfam" id="PF07607">
    <property type="entry name" value="DUF1570"/>
    <property type="match status" value="1"/>
</dbReference>
<comment type="caution">
    <text evidence="3">The sequence shown here is derived from an EMBL/GenBank/DDBJ whole genome shotgun (WGS) entry which is preliminary data.</text>
</comment>
<dbReference type="Proteomes" id="UP001251524">
    <property type="component" value="Unassembled WGS sequence"/>
</dbReference>
<feature type="signal peptide" evidence="1">
    <location>
        <begin position="1"/>
        <end position="19"/>
    </location>
</feature>
<evidence type="ECO:0000313" key="4">
    <source>
        <dbReference type="Proteomes" id="UP001251524"/>
    </source>
</evidence>
<evidence type="ECO:0000259" key="2">
    <source>
        <dbReference type="Pfam" id="PF07607"/>
    </source>
</evidence>
<organism evidence="3 4">
    <name type="scientific">Lysobacter niastensis</name>
    <dbReference type="NCBI Taxonomy" id="380629"/>
    <lineage>
        <taxon>Bacteria</taxon>
        <taxon>Pseudomonadati</taxon>
        <taxon>Pseudomonadota</taxon>
        <taxon>Gammaproteobacteria</taxon>
        <taxon>Lysobacterales</taxon>
        <taxon>Lysobacteraceae</taxon>
        <taxon>Lysobacter</taxon>
    </lineage>
</organism>
<proteinExistence type="predicted"/>
<evidence type="ECO:0000256" key="1">
    <source>
        <dbReference type="SAM" id="SignalP"/>
    </source>
</evidence>
<dbReference type="InterPro" id="IPR011464">
    <property type="entry name" value="DUF1570"/>
</dbReference>
<feature type="chain" id="PRO_5045450097" description="DUF1570 domain-containing protein" evidence="1">
    <location>
        <begin position="20"/>
        <end position="299"/>
    </location>
</feature>
<dbReference type="PROSITE" id="PS51257">
    <property type="entry name" value="PROKAR_LIPOPROTEIN"/>
    <property type="match status" value="1"/>
</dbReference>
<keyword evidence="1" id="KW-0732">Signal</keyword>
<gene>
    <name evidence="3" type="ORF">J2X06_000476</name>
</gene>
<keyword evidence="4" id="KW-1185">Reference proteome</keyword>